<comment type="subunit">
    <text evidence="17">Homotetramer.</text>
</comment>
<protein>
    <recommendedName>
        <fullName evidence="17">ADP-dependent (S)-NAD(P)H-hydrate dehydratase</fullName>
        <ecNumber evidence="17">4.2.1.136</ecNumber>
    </recommendedName>
    <alternativeName>
        <fullName evidence="17">ADP-dependent NAD(P)HX dehydratase</fullName>
    </alternativeName>
</protein>
<evidence type="ECO:0000256" key="19">
    <source>
        <dbReference type="SAM" id="MobiDB-lite"/>
    </source>
</evidence>
<comment type="catalytic activity">
    <reaction evidence="15 17 18">
        <text>(6S)-NADHX + ADP = AMP + phosphate + NADH + H(+)</text>
        <dbReference type="Rhea" id="RHEA:32223"/>
        <dbReference type="ChEBI" id="CHEBI:15378"/>
        <dbReference type="ChEBI" id="CHEBI:43474"/>
        <dbReference type="ChEBI" id="CHEBI:57945"/>
        <dbReference type="ChEBI" id="CHEBI:64074"/>
        <dbReference type="ChEBI" id="CHEBI:456215"/>
        <dbReference type="ChEBI" id="CHEBI:456216"/>
        <dbReference type="EC" id="4.2.1.136"/>
    </reaction>
</comment>
<evidence type="ECO:0000256" key="8">
    <source>
        <dbReference type="ARBA" id="ARBA00022857"/>
    </source>
</evidence>
<evidence type="ECO:0000256" key="17">
    <source>
        <dbReference type="HAMAP-Rule" id="MF_01965"/>
    </source>
</evidence>
<dbReference type="SUPFAM" id="SSF64153">
    <property type="entry name" value="YjeF N-terminal domain-like"/>
    <property type="match status" value="1"/>
</dbReference>
<keyword evidence="8 17" id="KW-0521">NADP</keyword>
<evidence type="ECO:0000256" key="18">
    <source>
        <dbReference type="PIRNR" id="PIRNR017184"/>
    </source>
</evidence>
<dbReference type="InterPro" id="IPR000631">
    <property type="entry name" value="CARKD"/>
</dbReference>
<feature type="region of interest" description="Disordered" evidence="19">
    <location>
        <begin position="413"/>
        <end position="439"/>
    </location>
</feature>
<evidence type="ECO:0000256" key="4">
    <source>
        <dbReference type="ARBA" id="ARBA00009524"/>
    </source>
</evidence>
<dbReference type="PANTHER" id="PTHR12592">
    <property type="entry name" value="ATP-DEPENDENT (S)-NAD(P)H-HYDRATE DEHYDRATASE FAMILY MEMBER"/>
    <property type="match status" value="1"/>
</dbReference>
<keyword evidence="5 18" id="KW-0479">Metal-binding</keyword>
<evidence type="ECO:0000259" key="20">
    <source>
        <dbReference type="PROSITE" id="PS51383"/>
    </source>
</evidence>
<feature type="binding site" evidence="17">
    <location>
        <position position="281"/>
    </location>
    <ligand>
        <name>(6S)-NADPHX</name>
        <dbReference type="ChEBI" id="CHEBI:64076"/>
    </ligand>
</feature>
<feature type="binding site" evidence="17">
    <location>
        <position position="336"/>
    </location>
    <ligand>
        <name>(6S)-NADPHX</name>
        <dbReference type="ChEBI" id="CHEBI:64076"/>
    </ligand>
</feature>
<dbReference type="Gene3D" id="3.40.1190.20">
    <property type="match status" value="1"/>
</dbReference>
<keyword evidence="9 18" id="KW-0630">Potassium</keyword>
<evidence type="ECO:0000256" key="6">
    <source>
        <dbReference type="ARBA" id="ARBA00022741"/>
    </source>
</evidence>
<dbReference type="Proteomes" id="UP000594681">
    <property type="component" value="Chromosome"/>
</dbReference>
<evidence type="ECO:0000313" key="23">
    <source>
        <dbReference type="Proteomes" id="UP000594681"/>
    </source>
</evidence>
<dbReference type="GO" id="GO:0046872">
    <property type="term" value="F:metal ion binding"/>
    <property type="evidence" value="ECO:0007669"/>
    <property type="project" value="UniProtKB-UniRule"/>
</dbReference>
<dbReference type="PROSITE" id="PS01050">
    <property type="entry name" value="YJEF_C_2"/>
    <property type="match status" value="1"/>
</dbReference>
<evidence type="ECO:0000256" key="10">
    <source>
        <dbReference type="ARBA" id="ARBA00023027"/>
    </source>
</evidence>
<dbReference type="HAMAP" id="MF_01965">
    <property type="entry name" value="NADHX_dehydratase"/>
    <property type="match status" value="1"/>
</dbReference>
<dbReference type="CDD" id="cd01171">
    <property type="entry name" value="YXKO-related"/>
    <property type="match status" value="1"/>
</dbReference>
<evidence type="ECO:0000256" key="7">
    <source>
        <dbReference type="ARBA" id="ARBA00022840"/>
    </source>
</evidence>
<dbReference type="SUPFAM" id="SSF53613">
    <property type="entry name" value="Ribokinase-like"/>
    <property type="match status" value="1"/>
</dbReference>
<feature type="binding site" evidence="17">
    <location>
        <begin position="455"/>
        <end position="459"/>
    </location>
    <ligand>
        <name>AMP</name>
        <dbReference type="ChEBI" id="CHEBI:456215"/>
    </ligand>
</feature>
<dbReference type="InterPro" id="IPR036652">
    <property type="entry name" value="YjeF_N_dom_sf"/>
</dbReference>
<proteinExistence type="inferred from homology"/>
<dbReference type="PROSITE" id="PS51383">
    <property type="entry name" value="YJEF_C_3"/>
    <property type="match status" value="1"/>
</dbReference>
<evidence type="ECO:0000256" key="16">
    <source>
        <dbReference type="ARBA" id="ARBA00049209"/>
    </source>
</evidence>
<evidence type="ECO:0000256" key="12">
    <source>
        <dbReference type="ARBA" id="ARBA00023239"/>
    </source>
</evidence>
<dbReference type="InterPro" id="IPR029056">
    <property type="entry name" value="Ribokinase-like"/>
</dbReference>
<evidence type="ECO:0000256" key="9">
    <source>
        <dbReference type="ARBA" id="ARBA00022958"/>
    </source>
</evidence>
<feature type="binding site" evidence="17">
    <location>
        <position position="485"/>
    </location>
    <ligand>
        <name>(6S)-NADPHX</name>
        <dbReference type="ChEBI" id="CHEBI:64076"/>
    </ligand>
</feature>
<comment type="cofactor">
    <cofactor evidence="18">
        <name>K(+)</name>
        <dbReference type="ChEBI" id="CHEBI:29103"/>
    </cofactor>
    <text evidence="18">Binds 1 potassium ion per subunit.</text>
</comment>
<dbReference type="EMBL" id="CP064954">
    <property type="protein sequence ID" value="QPK79079.1"/>
    <property type="molecule type" value="Genomic_DNA"/>
</dbReference>
<comment type="similarity">
    <text evidence="3 18">In the N-terminal section; belongs to the NnrE/AIBP family.</text>
</comment>
<comment type="catalytic activity">
    <reaction evidence="16 17 18">
        <text>(6S)-NADPHX + ADP = AMP + phosphate + NADPH + H(+)</text>
        <dbReference type="Rhea" id="RHEA:32235"/>
        <dbReference type="ChEBI" id="CHEBI:15378"/>
        <dbReference type="ChEBI" id="CHEBI:43474"/>
        <dbReference type="ChEBI" id="CHEBI:57783"/>
        <dbReference type="ChEBI" id="CHEBI:64076"/>
        <dbReference type="ChEBI" id="CHEBI:456215"/>
        <dbReference type="ChEBI" id="CHEBI:456216"/>
        <dbReference type="EC" id="4.2.1.136"/>
    </reaction>
</comment>
<sequence length="551" mass="54965">MLPAFDVATVRAAEANLLACQARPDELMQLAATAVAEVAQTMLDTPLPSPAAPVLILAGPGGNGGDGLYAGAQLARAGFPVTAVLCAGSAHAPALDALRAAGAVVLESADAPLPTPALIIDAVAGLGSARGLDGVAWQYYRNARESGARGTRVLAVDMPAGVDAHTGHAHSQCVHADVTITFGYPRTGHLHAPECGRVMVADLKLEGASASFAQELERSGRPAGYLCHEASLEEAGAEVGAGLRDAGSTGAIVDPTPGVRSNKYSGGVVGVAAGSQAYPGAGVLAATAAVRATPALVRVISHASPAAAIIAAVPEVVVHPQLDAAGRMDALVIGPGRGTDAQAAAELAAALQIDSGEIALVIDADALTLLSQDSALRELLRQRRGVSVLTPHEGEFARLYRAVCAPRDGAGGKAGSATAGGAGGEAGPESHLESRSRGELAGTLARELHSIVLLKGRITTIADPDGGLWAVNTGNSFAATAGSGDVLAGLLGALLAQGGQAAHQCVLSAIAIHAHAAALAAWTPEGYAGASASRIANALPRATAKLLRSNR</sequence>
<accession>A0A7T0KEK0</accession>
<dbReference type="GO" id="GO:0052856">
    <property type="term" value="F:NAD(P)HX epimerase activity"/>
    <property type="evidence" value="ECO:0007669"/>
    <property type="project" value="UniProtKB-EC"/>
</dbReference>
<dbReference type="PIRSF" id="PIRSF017184">
    <property type="entry name" value="Nnr"/>
    <property type="match status" value="1"/>
</dbReference>
<comment type="function">
    <text evidence="17">Catalyzes the dehydration of the S-form of NAD(P)HX at the expense of ADP, which is converted to AMP. Together with NAD(P)HX epimerase, which catalyzes the epimerization of the S- and R-forms, the enzyme allows the repair of both epimers of NAD(P)HX, a damaged form of NAD(P)H that is a result of enzymatic or heat-dependent hydration.</text>
</comment>
<dbReference type="InterPro" id="IPR004443">
    <property type="entry name" value="YjeF_N_dom"/>
</dbReference>
<evidence type="ECO:0000313" key="22">
    <source>
        <dbReference type="EMBL" id="QPK79079.1"/>
    </source>
</evidence>
<dbReference type="KEGG" id="cliz:G7Y31_11410"/>
<dbReference type="GO" id="GO:0052855">
    <property type="term" value="F:ADP-dependent NAD(P)H-hydrate dehydratase activity"/>
    <property type="evidence" value="ECO:0007669"/>
    <property type="project" value="UniProtKB-UniRule"/>
</dbReference>
<comment type="cofactor">
    <cofactor evidence="17">
        <name>Mg(2+)</name>
        <dbReference type="ChEBI" id="CHEBI:18420"/>
    </cofactor>
</comment>
<keyword evidence="13" id="KW-0511">Multifunctional enzyme</keyword>
<dbReference type="AlphaFoldDB" id="A0A7T0KEK0"/>
<evidence type="ECO:0000259" key="21">
    <source>
        <dbReference type="PROSITE" id="PS51385"/>
    </source>
</evidence>
<gene>
    <name evidence="17" type="primary">nnrD</name>
    <name evidence="22" type="ORF">G7Y31_11410</name>
</gene>
<feature type="binding site" evidence="17">
    <location>
        <position position="392"/>
    </location>
    <ligand>
        <name>(6S)-NADPHX</name>
        <dbReference type="ChEBI" id="CHEBI:64076"/>
    </ligand>
</feature>
<comment type="similarity">
    <text evidence="4 18">In the C-terminal section; belongs to the NnrD/CARKD family.</text>
</comment>
<dbReference type="Gene3D" id="3.40.50.10260">
    <property type="entry name" value="YjeF N-terminal domain"/>
    <property type="match status" value="1"/>
</dbReference>
<evidence type="ECO:0000256" key="2">
    <source>
        <dbReference type="ARBA" id="ARBA00000909"/>
    </source>
</evidence>
<keyword evidence="12 17" id="KW-0456">Lyase</keyword>
<feature type="domain" description="YjeF N-terminal" evidence="21">
    <location>
        <begin position="10"/>
        <end position="211"/>
    </location>
</feature>
<evidence type="ECO:0000256" key="1">
    <source>
        <dbReference type="ARBA" id="ARBA00000013"/>
    </source>
</evidence>
<keyword evidence="6 17" id="KW-0547">Nucleotide-binding</keyword>
<feature type="binding site" evidence="17">
    <location>
        <position position="484"/>
    </location>
    <ligand>
        <name>AMP</name>
        <dbReference type="ChEBI" id="CHEBI:456215"/>
    </ligand>
</feature>
<name>A0A7T0KEK0_9CORY</name>
<dbReference type="PANTHER" id="PTHR12592:SF0">
    <property type="entry name" value="ATP-DEPENDENT (S)-NAD(P)H-HYDRATE DEHYDRATASE"/>
    <property type="match status" value="1"/>
</dbReference>
<keyword evidence="11 18" id="KW-0413">Isomerase</keyword>
<feature type="compositionally biased region" description="Basic and acidic residues" evidence="19">
    <location>
        <begin position="428"/>
        <end position="438"/>
    </location>
</feature>
<evidence type="ECO:0000256" key="14">
    <source>
        <dbReference type="ARBA" id="ARBA00025153"/>
    </source>
</evidence>
<organism evidence="22 23">
    <name type="scientific">Corynebacterium lizhenjunii</name>
    <dbReference type="NCBI Taxonomy" id="2709394"/>
    <lineage>
        <taxon>Bacteria</taxon>
        <taxon>Bacillati</taxon>
        <taxon>Actinomycetota</taxon>
        <taxon>Actinomycetes</taxon>
        <taxon>Mycobacteriales</taxon>
        <taxon>Corynebacteriaceae</taxon>
        <taxon>Corynebacterium</taxon>
    </lineage>
</organism>
<feature type="compositionally biased region" description="Gly residues" evidence="19">
    <location>
        <begin position="413"/>
        <end position="426"/>
    </location>
</feature>
<dbReference type="InterPro" id="IPR017953">
    <property type="entry name" value="Carbohydrate_kinase_pred_CS"/>
</dbReference>
<dbReference type="NCBIfam" id="TIGR00196">
    <property type="entry name" value="yjeF_cterm"/>
    <property type="match status" value="1"/>
</dbReference>
<dbReference type="EC" id="4.2.1.136" evidence="17"/>
<evidence type="ECO:0000256" key="5">
    <source>
        <dbReference type="ARBA" id="ARBA00022723"/>
    </source>
</evidence>
<dbReference type="RefSeq" id="WP_165009899.1">
    <property type="nucleotide sequence ID" value="NZ_CP064954.1"/>
</dbReference>
<dbReference type="PROSITE" id="PS51385">
    <property type="entry name" value="YJEF_N"/>
    <property type="match status" value="1"/>
</dbReference>
<dbReference type="GO" id="GO:0046496">
    <property type="term" value="P:nicotinamide nucleotide metabolic process"/>
    <property type="evidence" value="ECO:0007669"/>
    <property type="project" value="UniProtKB-UniRule"/>
</dbReference>
<comment type="similarity">
    <text evidence="17">Belongs to the NnrD/CARKD family.</text>
</comment>
<evidence type="ECO:0000256" key="15">
    <source>
        <dbReference type="ARBA" id="ARBA00048238"/>
    </source>
</evidence>
<comment type="catalytic activity">
    <reaction evidence="2 18">
        <text>(6R)-NADPHX = (6S)-NADPHX</text>
        <dbReference type="Rhea" id="RHEA:32227"/>
        <dbReference type="ChEBI" id="CHEBI:64076"/>
        <dbReference type="ChEBI" id="CHEBI:64077"/>
        <dbReference type="EC" id="5.1.99.6"/>
    </reaction>
</comment>
<dbReference type="GO" id="GO:0005524">
    <property type="term" value="F:ATP binding"/>
    <property type="evidence" value="ECO:0007669"/>
    <property type="project" value="UniProtKB-UniRule"/>
</dbReference>
<dbReference type="InterPro" id="IPR030677">
    <property type="entry name" value="Nnr"/>
</dbReference>
<comment type="function">
    <text evidence="14 18">Bifunctional enzyme that catalyzes the epimerization of the S- and R-forms of NAD(P)HX and the dehydration of the S-form of NAD(P)HX at the expense of ADP, which is converted to AMP. This allows the repair of both epimers of NAD(P)HX, a damaged form of NAD(P)H that is a result of enzymatic or heat-dependent hydration.</text>
</comment>
<dbReference type="GO" id="GO:0110051">
    <property type="term" value="P:metabolite repair"/>
    <property type="evidence" value="ECO:0007669"/>
    <property type="project" value="TreeGrafter"/>
</dbReference>
<evidence type="ECO:0000256" key="3">
    <source>
        <dbReference type="ARBA" id="ARBA00006001"/>
    </source>
</evidence>
<evidence type="ECO:0000256" key="11">
    <source>
        <dbReference type="ARBA" id="ARBA00023235"/>
    </source>
</evidence>
<feature type="domain" description="YjeF C-terminal" evidence="20">
    <location>
        <begin position="246"/>
        <end position="546"/>
    </location>
</feature>
<comment type="catalytic activity">
    <reaction evidence="1 18">
        <text>(6R)-NADHX = (6S)-NADHX</text>
        <dbReference type="Rhea" id="RHEA:32215"/>
        <dbReference type="ChEBI" id="CHEBI:64074"/>
        <dbReference type="ChEBI" id="CHEBI:64075"/>
        <dbReference type="EC" id="5.1.99.6"/>
    </reaction>
</comment>
<keyword evidence="23" id="KW-1185">Reference proteome</keyword>
<dbReference type="Pfam" id="PF03853">
    <property type="entry name" value="YjeF_N"/>
    <property type="match status" value="1"/>
</dbReference>
<keyword evidence="7 17" id="KW-0067">ATP-binding</keyword>
<dbReference type="Pfam" id="PF01256">
    <property type="entry name" value="Carb_kinase"/>
    <property type="match status" value="1"/>
</dbReference>
<reference evidence="22 23" key="1">
    <citation type="submission" date="2020-11" db="EMBL/GenBank/DDBJ databases">
        <title>Corynebacterium sp. ZJ-599.</title>
        <authorList>
            <person name="Zhou J."/>
        </authorList>
    </citation>
    <scope>NUCLEOTIDE SEQUENCE [LARGE SCALE GENOMIC DNA]</scope>
    <source>
        <strain evidence="22 23">ZJ-599</strain>
    </source>
</reference>
<evidence type="ECO:0000256" key="13">
    <source>
        <dbReference type="ARBA" id="ARBA00023268"/>
    </source>
</evidence>
<keyword evidence="10 17" id="KW-0520">NAD</keyword>